<dbReference type="RefSeq" id="WP_009072198.1">
    <property type="nucleotide sequence ID" value="NZ_JH597761.1"/>
</dbReference>
<organism evidence="3 4">
    <name type="scientific">Metallosphaera yellowstonensis MK1</name>
    <dbReference type="NCBI Taxonomy" id="671065"/>
    <lineage>
        <taxon>Archaea</taxon>
        <taxon>Thermoproteota</taxon>
        <taxon>Thermoprotei</taxon>
        <taxon>Sulfolobales</taxon>
        <taxon>Sulfolobaceae</taxon>
        <taxon>Metallosphaera</taxon>
    </lineage>
</organism>
<gene>
    <name evidence="3" type="ORF">MetMK1DRAFT_00015890</name>
</gene>
<dbReference type="GO" id="GO:0016887">
    <property type="term" value="F:ATP hydrolysis activity"/>
    <property type="evidence" value="ECO:0007669"/>
    <property type="project" value="TreeGrafter"/>
</dbReference>
<evidence type="ECO:0000313" key="4">
    <source>
        <dbReference type="Proteomes" id="UP000003980"/>
    </source>
</evidence>
<dbReference type="GO" id="GO:0051782">
    <property type="term" value="P:negative regulation of cell division"/>
    <property type="evidence" value="ECO:0007669"/>
    <property type="project" value="TreeGrafter"/>
</dbReference>
<evidence type="ECO:0000256" key="2">
    <source>
        <dbReference type="ARBA" id="ARBA00022840"/>
    </source>
</evidence>
<dbReference type="SUPFAM" id="SSF52540">
    <property type="entry name" value="P-loop containing nucleoside triphosphate hydrolases"/>
    <property type="match status" value="1"/>
</dbReference>
<keyword evidence="1" id="KW-0547">Nucleotide-binding</keyword>
<dbReference type="Gene3D" id="3.40.50.300">
    <property type="entry name" value="P-loop containing nucleotide triphosphate hydrolases"/>
    <property type="match status" value="1"/>
</dbReference>
<dbReference type="GO" id="GO:0005524">
    <property type="term" value="F:ATP binding"/>
    <property type="evidence" value="ECO:0007669"/>
    <property type="project" value="UniProtKB-KW"/>
</dbReference>
<protein>
    <submittedName>
        <fullName evidence="3">ATPase involved in chromosome partitioning</fullName>
    </submittedName>
</protein>
<dbReference type="HOGENOM" id="CLU_090891_0_0_2"/>
<dbReference type="GO" id="GO:0009898">
    <property type="term" value="C:cytoplasmic side of plasma membrane"/>
    <property type="evidence" value="ECO:0007669"/>
    <property type="project" value="TreeGrafter"/>
</dbReference>
<keyword evidence="4" id="KW-1185">Reference proteome</keyword>
<dbReference type="eggNOG" id="arCOG07293">
    <property type="taxonomic scope" value="Archaea"/>
</dbReference>
<accession>H2C4Z4</accession>
<dbReference type="STRING" id="671065.MetMK1DRAFT_00015890"/>
<dbReference type="AlphaFoldDB" id="H2C4Z4"/>
<dbReference type="InterPro" id="IPR050625">
    <property type="entry name" value="ParA/MinD_ATPase"/>
</dbReference>
<proteinExistence type="predicted"/>
<dbReference type="EMBL" id="JH597761">
    <property type="protein sequence ID" value="EHP71085.1"/>
    <property type="molecule type" value="Genomic_DNA"/>
</dbReference>
<dbReference type="InterPro" id="IPR027417">
    <property type="entry name" value="P-loop_NTPase"/>
</dbReference>
<dbReference type="PANTHER" id="PTHR43384">
    <property type="entry name" value="SEPTUM SITE-DETERMINING PROTEIN MIND HOMOLOG, CHLOROPLASTIC-RELATED"/>
    <property type="match status" value="1"/>
</dbReference>
<sequence length="259" mass="28364">MIRIQVLSSKGGVGKSVLSALLSLASARRGKKVILLDADPLGWSSYVLGHRGPGLIPSLLKEGRVVADTLSFSKPINDSRGSVLAVKLFGEGVRYEEDLKSVLFSEELSKAFKRALSLVYRGTADVIIADSPTMADFNSLVIKEELSVASEIFPDLVTRNLYVTDPTTLSAMNLRTFMDHVEKMRKGLMGTVINMVAPLPSAMEEAESLASTFQGVVAVIPFIERLYNTELVSPNDIPHQITELEEFIYRPTPSFALIF</sequence>
<keyword evidence="2" id="KW-0067">ATP-binding</keyword>
<evidence type="ECO:0000313" key="3">
    <source>
        <dbReference type="EMBL" id="EHP71085.1"/>
    </source>
</evidence>
<dbReference type="InterPro" id="IPR033756">
    <property type="entry name" value="YlxH/NBP35"/>
</dbReference>
<dbReference type="GO" id="GO:0005829">
    <property type="term" value="C:cytosol"/>
    <property type="evidence" value="ECO:0007669"/>
    <property type="project" value="TreeGrafter"/>
</dbReference>
<dbReference type="Proteomes" id="UP000003980">
    <property type="component" value="Unassembled WGS sequence"/>
</dbReference>
<evidence type="ECO:0000256" key="1">
    <source>
        <dbReference type="ARBA" id="ARBA00022741"/>
    </source>
</evidence>
<name>H2C4Z4_9CREN</name>
<dbReference type="PANTHER" id="PTHR43384:SF10">
    <property type="entry name" value="ATPASE INVOLVED IN CHROMOSOME PARTITIONING, PARA_MIND FAMILY"/>
    <property type="match status" value="1"/>
</dbReference>
<dbReference type="OrthoDB" id="34713at2157"/>
<dbReference type="Pfam" id="PF10609">
    <property type="entry name" value="ParA"/>
    <property type="match status" value="1"/>
</dbReference>
<reference evidence="3 4" key="1">
    <citation type="submission" date="2012-01" db="EMBL/GenBank/DDBJ databases">
        <title>Improved High-Quality Draft sequence of Metallosphaera yellowstonensis MK1.</title>
        <authorList>
            <consortium name="US DOE Joint Genome Institute"/>
            <person name="Lucas S."/>
            <person name="Han J."/>
            <person name="Cheng J.-F."/>
            <person name="Goodwin L."/>
            <person name="Pitluck S."/>
            <person name="Peters L."/>
            <person name="Teshima H."/>
            <person name="Detter J.C."/>
            <person name="Han C."/>
            <person name="Tapia R."/>
            <person name="Land M."/>
            <person name="Hauser L."/>
            <person name="Kyrpides N."/>
            <person name="Kozubal M."/>
            <person name="Macur R.E."/>
            <person name="Jay Z."/>
            <person name="Inskeep W."/>
            <person name="Woyke T."/>
        </authorList>
    </citation>
    <scope>NUCLEOTIDE SEQUENCE [LARGE SCALE GENOMIC DNA]</scope>
    <source>
        <strain evidence="3 4">MK1</strain>
    </source>
</reference>